<evidence type="ECO:0000313" key="4">
    <source>
        <dbReference type="Proteomes" id="UP001589789"/>
    </source>
</evidence>
<evidence type="ECO:0000259" key="2">
    <source>
        <dbReference type="PROSITE" id="PS50110"/>
    </source>
</evidence>
<protein>
    <submittedName>
        <fullName evidence="3">Response regulator</fullName>
    </submittedName>
</protein>
<dbReference type="InterPro" id="IPR011006">
    <property type="entry name" value="CheY-like_superfamily"/>
</dbReference>
<dbReference type="SUPFAM" id="SSF52172">
    <property type="entry name" value="CheY-like"/>
    <property type="match status" value="1"/>
</dbReference>
<reference evidence="3 4" key="1">
    <citation type="submission" date="2024-09" db="EMBL/GenBank/DDBJ databases">
        <authorList>
            <person name="Sun Q."/>
            <person name="Mori K."/>
        </authorList>
    </citation>
    <scope>NUCLEOTIDE SEQUENCE [LARGE SCALE GENOMIC DNA]</scope>
    <source>
        <strain evidence="3 4">CCM 7468</strain>
    </source>
</reference>
<gene>
    <name evidence="3" type="ORF">ACFFIC_14125</name>
</gene>
<proteinExistence type="predicted"/>
<feature type="domain" description="Response regulatory" evidence="2">
    <location>
        <begin position="13"/>
        <end position="124"/>
    </location>
</feature>
<dbReference type="PROSITE" id="PS50110">
    <property type="entry name" value="RESPONSE_REGULATORY"/>
    <property type="match status" value="1"/>
</dbReference>
<comment type="caution">
    <text evidence="3">The sequence shown here is derived from an EMBL/GenBank/DDBJ whole genome shotgun (WGS) entry which is preliminary data.</text>
</comment>
<dbReference type="InterPro" id="IPR001789">
    <property type="entry name" value="Sig_transdc_resp-reg_receiver"/>
</dbReference>
<accession>A0ABV6ISS8</accession>
<dbReference type="RefSeq" id="WP_377051368.1">
    <property type="nucleotide sequence ID" value="NZ_JBHLVZ010000036.1"/>
</dbReference>
<dbReference type="Proteomes" id="UP001589789">
    <property type="component" value="Unassembled WGS sequence"/>
</dbReference>
<evidence type="ECO:0000313" key="3">
    <source>
        <dbReference type="EMBL" id="MFC0386675.1"/>
    </source>
</evidence>
<evidence type="ECO:0000256" key="1">
    <source>
        <dbReference type="PROSITE-ProRule" id="PRU00169"/>
    </source>
</evidence>
<keyword evidence="1" id="KW-0597">Phosphoprotein</keyword>
<feature type="modified residue" description="4-aspartylphosphate" evidence="1">
    <location>
        <position position="64"/>
    </location>
</feature>
<keyword evidence="4" id="KW-1185">Reference proteome</keyword>
<dbReference type="Gene3D" id="3.40.50.2300">
    <property type="match status" value="1"/>
</dbReference>
<dbReference type="EMBL" id="JBHLVZ010000036">
    <property type="protein sequence ID" value="MFC0386675.1"/>
    <property type="molecule type" value="Genomic_DNA"/>
</dbReference>
<name>A0ABV6ISS8_9PROT</name>
<sequence>MTDSSLASLQDRRVLVAEDEYMIAEEIVEALVDAGAVVLGPVSTVGEALDLLVAENEIHGALLDVNLVGRTIWPVVDVLLARGVPMVLATGYEASAIPPVYIHLPRCEKPVGIRDLTRAIARQIAKLK</sequence>
<organism evidence="3 4">
    <name type="scientific">Muricoccus vinaceus</name>
    <dbReference type="NCBI Taxonomy" id="424704"/>
    <lineage>
        <taxon>Bacteria</taxon>
        <taxon>Pseudomonadati</taxon>
        <taxon>Pseudomonadota</taxon>
        <taxon>Alphaproteobacteria</taxon>
        <taxon>Acetobacterales</taxon>
        <taxon>Roseomonadaceae</taxon>
        <taxon>Muricoccus</taxon>
    </lineage>
</organism>